<organism evidence="5 6">
    <name type="scientific">Lunasporangiospora selenospora</name>
    <dbReference type="NCBI Taxonomy" id="979761"/>
    <lineage>
        <taxon>Eukaryota</taxon>
        <taxon>Fungi</taxon>
        <taxon>Fungi incertae sedis</taxon>
        <taxon>Mucoromycota</taxon>
        <taxon>Mortierellomycotina</taxon>
        <taxon>Mortierellomycetes</taxon>
        <taxon>Mortierellales</taxon>
        <taxon>Mortierellaceae</taxon>
        <taxon>Lunasporangiospora</taxon>
    </lineage>
</organism>
<feature type="domain" description="Yeast cell wall synthesis Kre9/Knh1-like N-terminal" evidence="4">
    <location>
        <begin position="204"/>
        <end position="300"/>
    </location>
</feature>
<evidence type="ECO:0000259" key="4">
    <source>
        <dbReference type="Pfam" id="PF10342"/>
    </source>
</evidence>
<evidence type="ECO:0000313" key="6">
    <source>
        <dbReference type="Proteomes" id="UP000780801"/>
    </source>
</evidence>
<feature type="compositionally biased region" description="Basic and acidic residues" evidence="2">
    <location>
        <begin position="52"/>
        <end position="80"/>
    </location>
</feature>
<feature type="compositionally biased region" description="Acidic residues" evidence="2">
    <location>
        <begin position="81"/>
        <end position="91"/>
    </location>
</feature>
<evidence type="ECO:0000256" key="2">
    <source>
        <dbReference type="SAM" id="MobiDB-lite"/>
    </source>
</evidence>
<dbReference type="AlphaFoldDB" id="A0A9P6FWA7"/>
<dbReference type="Pfam" id="PF10342">
    <property type="entry name" value="Kre9_KNH"/>
    <property type="match status" value="1"/>
</dbReference>
<reference evidence="5" key="1">
    <citation type="journal article" date="2020" name="Fungal Divers.">
        <title>Resolving the Mortierellaceae phylogeny through synthesis of multi-gene phylogenetics and phylogenomics.</title>
        <authorList>
            <person name="Vandepol N."/>
            <person name="Liber J."/>
            <person name="Desiro A."/>
            <person name="Na H."/>
            <person name="Kennedy M."/>
            <person name="Barry K."/>
            <person name="Grigoriev I.V."/>
            <person name="Miller A.N."/>
            <person name="O'Donnell K."/>
            <person name="Stajich J.E."/>
            <person name="Bonito G."/>
        </authorList>
    </citation>
    <scope>NUCLEOTIDE SEQUENCE</scope>
    <source>
        <strain evidence="5">KOD1015</strain>
    </source>
</reference>
<dbReference type="EMBL" id="JAABOA010001007">
    <property type="protein sequence ID" value="KAF9582559.1"/>
    <property type="molecule type" value="Genomic_DNA"/>
</dbReference>
<dbReference type="Proteomes" id="UP000780801">
    <property type="component" value="Unassembled WGS sequence"/>
</dbReference>
<comment type="caution">
    <text evidence="5">The sequence shown here is derived from an EMBL/GenBank/DDBJ whole genome shotgun (WGS) entry which is preliminary data.</text>
</comment>
<protein>
    <recommendedName>
        <fullName evidence="4">Yeast cell wall synthesis Kre9/Knh1-like N-terminal domain-containing protein</fullName>
    </recommendedName>
</protein>
<feature type="chain" id="PRO_5040121945" description="Yeast cell wall synthesis Kre9/Knh1-like N-terminal domain-containing protein" evidence="3">
    <location>
        <begin position="19"/>
        <end position="403"/>
    </location>
</feature>
<feature type="signal peptide" evidence="3">
    <location>
        <begin position="1"/>
        <end position="18"/>
    </location>
</feature>
<feature type="region of interest" description="Disordered" evidence="2">
    <location>
        <begin position="308"/>
        <end position="378"/>
    </location>
</feature>
<evidence type="ECO:0000256" key="1">
    <source>
        <dbReference type="ARBA" id="ARBA00022729"/>
    </source>
</evidence>
<gene>
    <name evidence="5" type="ORF">BGW38_000061</name>
</gene>
<keyword evidence="1 3" id="KW-0732">Signal</keyword>
<dbReference type="OrthoDB" id="2269410at2759"/>
<proteinExistence type="predicted"/>
<feature type="region of interest" description="Disordered" evidence="2">
    <location>
        <begin position="52"/>
        <end position="192"/>
    </location>
</feature>
<dbReference type="InterPro" id="IPR018466">
    <property type="entry name" value="Kre9/Knh1-like_N"/>
</dbReference>
<name>A0A9P6FWA7_9FUNG</name>
<evidence type="ECO:0000313" key="5">
    <source>
        <dbReference type="EMBL" id="KAF9582559.1"/>
    </source>
</evidence>
<sequence>MKITALSTVLCLATAALAADSHQRHILQNDANINSLEKRGGPKAVNRHENVHKTHAEHGVEAHKDGKHPSREDHGEHHDNEDDNDEDEDGDNGGGKDDNEEKKAEEGKKADNNKGGKKDGEKGNNKGDKKDDEKDGDKDGKKPVGKKGEPKDGKKDIEKAVDGEAKPPAKDAKDAKNAKDGKPESAENLPTSQDFKSPIWLVQPFGASVWEQGRDYVISWGPNPEPAFAKVLADKAPIDIRLMRGDPNHLKEVAVLKKGIDSSLHSLQWKVPMTLVPAKDYTVRLTHEGSLDTYSHYFEVVKAGDARSSKSNVGEPLELPKKGDVPMPLNKTPGAIIKPAQPPNPIPADATKPVTPGAPAPAPPANGNTAKPVAHPSAAESLHRQANILTGTLAFFGAVFFLG</sequence>
<accession>A0A9P6FWA7</accession>
<keyword evidence="6" id="KW-1185">Reference proteome</keyword>
<evidence type="ECO:0000256" key="3">
    <source>
        <dbReference type="SAM" id="SignalP"/>
    </source>
</evidence>
<feature type="compositionally biased region" description="Basic and acidic residues" evidence="2">
    <location>
        <begin position="94"/>
        <end position="185"/>
    </location>
</feature>